<name>A0A8X6QH20_NEPPI</name>
<dbReference type="InterPro" id="IPR007109">
    <property type="entry name" value="Brix"/>
</dbReference>
<dbReference type="Proteomes" id="UP000887013">
    <property type="component" value="Unassembled WGS sequence"/>
</dbReference>
<dbReference type="SUPFAM" id="SSF52954">
    <property type="entry name" value="Class II aaRS ABD-related"/>
    <property type="match status" value="1"/>
</dbReference>
<feature type="domain" description="Brix" evidence="2">
    <location>
        <begin position="27"/>
        <end position="289"/>
    </location>
</feature>
<evidence type="ECO:0000313" key="3">
    <source>
        <dbReference type="EMBL" id="GFU24927.1"/>
    </source>
</evidence>
<dbReference type="GO" id="GO:0019843">
    <property type="term" value="F:rRNA binding"/>
    <property type="evidence" value="ECO:0007669"/>
    <property type="project" value="InterPro"/>
</dbReference>
<feature type="region of interest" description="Disordered" evidence="1">
    <location>
        <begin position="375"/>
        <end position="420"/>
    </location>
</feature>
<dbReference type="EMBL" id="BMAW01032288">
    <property type="protein sequence ID" value="GFU24927.1"/>
    <property type="molecule type" value="Genomic_DNA"/>
</dbReference>
<gene>
    <name evidence="3" type="primary">Ppan</name>
    <name evidence="3" type="ORF">NPIL_622241</name>
</gene>
<dbReference type="AlphaFoldDB" id="A0A8X6QH20"/>
<keyword evidence="4" id="KW-1185">Reference proteome</keyword>
<proteinExistence type="predicted"/>
<dbReference type="GO" id="GO:0000027">
    <property type="term" value="P:ribosomal large subunit assembly"/>
    <property type="evidence" value="ECO:0007669"/>
    <property type="project" value="TreeGrafter"/>
</dbReference>
<dbReference type="PROSITE" id="PS50833">
    <property type="entry name" value="BRIX"/>
    <property type="match status" value="1"/>
</dbReference>
<comment type="caution">
    <text evidence="3">The sequence shown here is derived from an EMBL/GenBank/DDBJ whole genome shotgun (WGS) entry which is preliminary data.</text>
</comment>
<dbReference type="PANTHER" id="PTHR12661">
    <property type="entry name" value="PETER PAN-RELATED"/>
    <property type="match status" value="1"/>
</dbReference>
<dbReference type="Pfam" id="PF04427">
    <property type="entry name" value="Brix"/>
    <property type="match status" value="1"/>
</dbReference>
<feature type="region of interest" description="Disordered" evidence="1">
    <location>
        <begin position="322"/>
        <end position="348"/>
    </location>
</feature>
<evidence type="ECO:0000313" key="4">
    <source>
        <dbReference type="Proteomes" id="UP000887013"/>
    </source>
</evidence>
<feature type="compositionally biased region" description="Basic and acidic residues" evidence="1">
    <location>
        <begin position="329"/>
        <end position="342"/>
    </location>
</feature>
<dbReference type="OrthoDB" id="10261452at2759"/>
<evidence type="ECO:0000259" key="2">
    <source>
        <dbReference type="PROSITE" id="PS50833"/>
    </source>
</evidence>
<dbReference type="GO" id="GO:0006364">
    <property type="term" value="P:rRNA processing"/>
    <property type="evidence" value="ECO:0007669"/>
    <property type="project" value="InterPro"/>
</dbReference>
<protein>
    <submittedName>
        <fullName evidence="3">Suppressor of SWI4 1 homolog</fullName>
    </submittedName>
</protein>
<accession>A0A8X6QH20</accession>
<dbReference type="SMART" id="SM00879">
    <property type="entry name" value="Brix"/>
    <property type="match status" value="1"/>
</dbReference>
<dbReference type="GO" id="GO:0030687">
    <property type="term" value="C:preribosome, large subunit precursor"/>
    <property type="evidence" value="ECO:0007669"/>
    <property type="project" value="TreeGrafter"/>
</dbReference>
<evidence type="ECO:0000256" key="1">
    <source>
        <dbReference type="SAM" id="MobiDB-lite"/>
    </source>
</evidence>
<organism evidence="3 4">
    <name type="scientific">Nephila pilipes</name>
    <name type="common">Giant wood spider</name>
    <name type="synonym">Nephila maculata</name>
    <dbReference type="NCBI Taxonomy" id="299642"/>
    <lineage>
        <taxon>Eukaryota</taxon>
        <taxon>Metazoa</taxon>
        <taxon>Ecdysozoa</taxon>
        <taxon>Arthropoda</taxon>
        <taxon>Chelicerata</taxon>
        <taxon>Arachnida</taxon>
        <taxon>Araneae</taxon>
        <taxon>Araneomorphae</taxon>
        <taxon>Entelegynae</taxon>
        <taxon>Araneoidea</taxon>
        <taxon>Nephilidae</taxon>
        <taxon>Nephila</taxon>
    </lineage>
</organism>
<dbReference type="InterPro" id="IPR045112">
    <property type="entry name" value="PPAN-like"/>
</dbReference>
<dbReference type="PANTHER" id="PTHR12661:SF5">
    <property type="entry name" value="SUPPRESSOR OF SWI4 1 HOMOLOG"/>
    <property type="match status" value="1"/>
</dbReference>
<reference evidence="3" key="1">
    <citation type="submission" date="2020-08" db="EMBL/GenBank/DDBJ databases">
        <title>Multicomponent nature underlies the extraordinary mechanical properties of spider dragline silk.</title>
        <authorList>
            <person name="Kono N."/>
            <person name="Nakamura H."/>
            <person name="Mori M."/>
            <person name="Yoshida Y."/>
            <person name="Ohtoshi R."/>
            <person name="Malay A.D."/>
            <person name="Moran D.A.P."/>
            <person name="Tomita M."/>
            <person name="Numata K."/>
            <person name="Arakawa K."/>
        </authorList>
    </citation>
    <scope>NUCLEOTIDE SEQUENCE</scope>
</reference>
<sequence>MGRRRRKGVRLAKKRDNAEPADIVNAPHSFVIQRGDLGKKAYDLLLNFRKIMEPFTASRLKVRKQNSLKDFIHIAGPLNVSHLVIFRKSANGMYFRIAKLPHGPTLTFQIKEYSLMRDVLSSQKKPFIYEKLFEHPPLLVLNNFSGEGMHFKLMATTFQNMFPSININKTKLNAIRRCLLLNYNEDKTIDLRHYAIKVVPIGMSKAVKKLIQAKVPNLSNYQEVDDFLKKSGNLSESEVEMDTPANIVTLPQSISSRGNIASEKSAIRLFEIGPRIKLQLIKIEEGINNGEILFHEFVTKTPEEIEAIREKIKAKKHLKEKHRTQMQKNVDKKKDAAEKGNEVEDNDIDEDEENLKWYREEVGEEPDENILHIAKKRKASSNEQRPRKKVKFSENDNAPTNINKKKMKQKFSNDAKKHKYRGKFQDTKKGTFSGQSTHGSKKRKIALSNQYPVKFFAAYSSTEETVKDILTEARVLLGRISTPMYPICGRETSANKDYSRKLGWVWICKNKYRFGCSGKINPLSNTFFKKHQNSPS</sequence>